<feature type="region of interest" description="Disordered" evidence="1">
    <location>
        <begin position="33"/>
        <end position="58"/>
    </location>
</feature>
<dbReference type="InterPro" id="IPR039145">
    <property type="entry name" value="Ribosomal_mL40_metazoa/plant"/>
</dbReference>
<evidence type="ECO:0000313" key="2">
    <source>
        <dbReference type="EMBL" id="CAJ1966923.1"/>
    </source>
</evidence>
<evidence type="ECO:0000256" key="1">
    <source>
        <dbReference type="SAM" id="MobiDB-lite"/>
    </source>
</evidence>
<dbReference type="PANTHER" id="PTHR13359">
    <property type="entry name" value="39S RIBOSOMAL PROTEIN L40, MITOCHONDRIAL"/>
    <property type="match status" value="1"/>
</dbReference>
<dbReference type="GO" id="GO:0005762">
    <property type="term" value="C:mitochondrial large ribosomal subunit"/>
    <property type="evidence" value="ECO:0007669"/>
    <property type="project" value="InterPro"/>
</dbReference>
<comment type="caution">
    <text evidence="2">The sequence shown here is derived from an EMBL/GenBank/DDBJ whole genome shotgun (WGS) entry which is preliminary data.</text>
</comment>
<name>A0AAD2GAV0_9STRA</name>
<proteinExistence type="predicted"/>
<dbReference type="Gene3D" id="6.10.250.3440">
    <property type="match status" value="1"/>
</dbReference>
<dbReference type="EMBL" id="CAKOGP040002313">
    <property type="protein sequence ID" value="CAJ1966923.1"/>
    <property type="molecule type" value="Genomic_DNA"/>
</dbReference>
<accession>A0AAD2GAV0</accession>
<reference evidence="2" key="1">
    <citation type="submission" date="2023-08" db="EMBL/GenBank/DDBJ databases">
        <authorList>
            <person name="Audoor S."/>
            <person name="Bilcke G."/>
        </authorList>
    </citation>
    <scope>NUCLEOTIDE SEQUENCE</scope>
</reference>
<dbReference type="PANTHER" id="PTHR13359:SF2">
    <property type="entry name" value="LARGE RIBOSOMAL SUBUNIT PROTEIN ML40"/>
    <property type="match status" value="1"/>
</dbReference>
<sequence>MLSTFASVKRATVSVTRRPAFLSAAERYFSDEGPKKAVRKVKKKPKKSTQETGGRPKDLEIILAALDAPFTKAPPADKEEMARREQILKNYTVGKFKQHNQENHDLACKLTMKKHAIKMLPKGSELKRKALEVDNEGPPRWRNIPLWTPPIPNFNYKDYTTLDE</sequence>
<evidence type="ECO:0000313" key="3">
    <source>
        <dbReference type="Proteomes" id="UP001295423"/>
    </source>
</evidence>
<gene>
    <name evidence="2" type="ORF">CYCCA115_LOCUS22509</name>
</gene>
<dbReference type="Proteomes" id="UP001295423">
    <property type="component" value="Unassembled WGS sequence"/>
</dbReference>
<protein>
    <submittedName>
        <fullName evidence="2">Uncharacterized protein</fullName>
    </submittedName>
</protein>
<feature type="compositionally biased region" description="Basic residues" evidence="1">
    <location>
        <begin position="36"/>
        <end position="47"/>
    </location>
</feature>
<dbReference type="AlphaFoldDB" id="A0AAD2GAV0"/>
<organism evidence="2 3">
    <name type="scientific">Cylindrotheca closterium</name>
    <dbReference type="NCBI Taxonomy" id="2856"/>
    <lineage>
        <taxon>Eukaryota</taxon>
        <taxon>Sar</taxon>
        <taxon>Stramenopiles</taxon>
        <taxon>Ochrophyta</taxon>
        <taxon>Bacillariophyta</taxon>
        <taxon>Bacillariophyceae</taxon>
        <taxon>Bacillariophycidae</taxon>
        <taxon>Bacillariales</taxon>
        <taxon>Bacillariaceae</taxon>
        <taxon>Cylindrotheca</taxon>
    </lineage>
</organism>
<keyword evidence="3" id="KW-1185">Reference proteome</keyword>